<evidence type="ECO:0000313" key="1">
    <source>
        <dbReference type="EMBL" id="MFC6169302.1"/>
    </source>
</evidence>
<dbReference type="Proteomes" id="UP001596289">
    <property type="component" value="Unassembled WGS sequence"/>
</dbReference>
<dbReference type="RefSeq" id="WP_125554059.1">
    <property type="nucleotide sequence ID" value="NZ_JBHSSL010000015.1"/>
</dbReference>
<proteinExistence type="predicted"/>
<name>A0ABW1R9P3_9LACO</name>
<sequence length="71" mass="7812">MDEKALDYPQQVLAAATDGADYSWVGTYSGNPHLPLQIQHVANCGFKFELTPSAFAAGKRCYIHQHCGWQG</sequence>
<gene>
    <name evidence="1" type="ORF">ACFQGP_01705</name>
</gene>
<protein>
    <submittedName>
        <fullName evidence="1">Uncharacterized protein</fullName>
    </submittedName>
</protein>
<comment type="caution">
    <text evidence="1">The sequence shown here is derived from an EMBL/GenBank/DDBJ whole genome shotgun (WGS) entry which is preliminary data.</text>
</comment>
<keyword evidence="2" id="KW-1185">Reference proteome</keyword>
<evidence type="ECO:0000313" key="2">
    <source>
        <dbReference type="Proteomes" id="UP001596289"/>
    </source>
</evidence>
<reference evidence="2" key="1">
    <citation type="journal article" date="2019" name="Int. J. Syst. Evol. Microbiol.">
        <title>The Global Catalogue of Microorganisms (GCM) 10K type strain sequencing project: providing services to taxonomists for standard genome sequencing and annotation.</title>
        <authorList>
            <consortium name="The Broad Institute Genomics Platform"/>
            <consortium name="The Broad Institute Genome Sequencing Center for Infectious Disease"/>
            <person name="Wu L."/>
            <person name="Ma J."/>
        </authorList>
    </citation>
    <scope>NUCLEOTIDE SEQUENCE [LARGE SCALE GENOMIC DNA]</scope>
    <source>
        <strain evidence="2">CCM 8904</strain>
    </source>
</reference>
<organism evidence="1 2">
    <name type="scientific">Loigolactobacillus jiayinensis</name>
    <dbReference type="NCBI Taxonomy" id="2486016"/>
    <lineage>
        <taxon>Bacteria</taxon>
        <taxon>Bacillati</taxon>
        <taxon>Bacillota</taxon>
        <taxon>Bacilli</taxon>
        <taxon>Lactobacillales</taxon>
        <taxon>Lactobacillaceae</taxon>
        <taxon>Loigolactobacillus</taxon>
    </lineage>
</organism>
<dbReference type="EMBL" id="JBHSSL010000015">
    <property type="protein sequence ID" value="MFC6169302.1"/>
    <property type="molecule type" value="Genomic_DNA"/>
</dbReference>
<accession>A0ABW1R9P3</accession>